<dbReference type="GO" id="GO:0005634">
    <property type="term" value="C:nucleus"/>
    <property type="evidence" value="ECO:0007669"/>
    <property type="project" value="UniProtKB-SubCell"/>
</dbReference>
<dbReference type="GO" id="GO:0043565">
    <property type="term" value="F:sequence-specific DNA binding"/>
    <property type="evidence" value="ECO:0007669"/>
    <property type="project" value="InterPro"/>
</dbReference>
<accession>A0A077WRZ4</accession>
<keyword evidence="5" id="KW-0804">Transcription</keyword>
<evidence type="ECO:0000256" key="5">
    <source>
        <dbReference type="ARBA" id="ARBA00023163"/>
    </source>
</evidence>
<comment type="subcellular location">
    <subcellularLocation>
        <location evidence="1">Nucleus</location>
    </subcellularLocation>
</comment>
<sequence length="365" mass="41012">MHAFGQHQLSVQQPPTPPQAIPGPATTSTTSTTGNTTQKPAHANTFVHKLYNMVVDNQYQHLIAWNYTGSSFIVCNIMEFSRDVLPKHFKHNNFSSFVRQLNMYGFHKVNKSPRGHRTLAENQIWEFSHAKFLRNRPDLLDDIKRKAMESSDTARRETGDLHAHLAMMQVAQSDMMQQIGHLFENFNELVKELAETRRKQASQQQMMKSMAQYISQQNGGQLPSGFNIDQFIDGSKQERPPSIFITSPETNTNNTNDVLHDVFGAVSRSPLSVQTQNLHHTRPDLAPPSSNRFGTHLPPSPSPTSLISDDESSSLYSPHSPHSPHPPNHHSSALDPPTPQPQASSHDQHQASFTFVNSLDPLSHR</sequence>
<dbReference type="Pfam" id="PF00447">
    <property type="entry name" value="HSF_DNA-bind"/>
    <property type="match status" value="1"/>
</dbReference>
<dbReference type="InterPro" id="IPR000232">
    <property type="entry name" value="HSF_DNA-bd"/>
</dbReference>
<dbReference type="PRINTS" id="PR00056">
    <property type="entry name" value="HSFDOMAIN"/>
</dbReference>
<dbReference type="PANTHER" id="PTHR10015:SF427">
    <property type="entry name" value="HEAT SHOCK FACTOR PROTEIN"/>
    <property type="match status" value="1"/>
</dbReference>
<dbReference type="PROSITE" id="PS00434">
    <property type="entry name" value="HSF_DOMAIN"/>
    <property type="match status" value="1"/>
</dbReference>
<organism evidence="10">
    <name type="scientific">Lichtheimia ramosa</name>
    <dbReference type="NCBI Taxonomy" id="688394"/>
    <lineage>
        <taxon>Eukaryota</taxon>
        <taxon>Fungi</taxon>
        <taxon>Fungi incertae sedis</taxon>
        <taxon>Mucoromycota</taxon>
        <taxon>Mucoromycotina</taxon>
        <taxon>Mucoromycetes</taxon>
        <taxon>Mucorales</taxon>
        <taxon>Lichtheimiaceae</taxon>
        <taxon>Lichtheimia</taxon>
    </lineage>
</organism>
<dbReference type="FunFam" id="1.10.10.10:FF:000027">
    <property type="entry name" value="Heat shock transcription factor 1"/>
    <property type="match status" value="1"/>
</dbReference>
<dbReference type="Gene3D" id="1.10.10.10">
    <property type="entry name" value="Winged helix-like DNA-binding domain superfamily/Winged helix DNA-binding domain"/>
    <property type="match status" value="1"/>
</dbReference>
<dbReference type="OrthoDB" id="60033at2759"/>
<feature type="compositionally biased region" description="Polar residues" evidence="8">
    <location>
        <begin position="341"/>
        <end position="357"/>
    </location>
</feature>
<keyword evidence="4" id="KW-0238">DNA-binding</keyword>
<evidence type="ECO:0000256" key="2">
    <source>
        <dbReference type="ARBA" id="ARBA00006403"/>
    </source>
</evidence>
<feature type="domain" description="HSF-type DNA-binding" evidence="9">
    <location>
        <begin position="85"/>
        <end position="109"/>
    </location>
</feature>
<dbReference type="InterPro" id="IPR036390">
    <property type="entry name" value="WH_DNA-bd_sf"/>
</dbReference>
<evidence type="ECO:0000259" key="9">
    <source>
        <dbReference type="PROSITE" id="PS00434"/>
    </source>
</evidence>
<dbReference type="AlphaFoldDB" id="A0A077WRZ4"/>
<dbReference type="PANTHER" id="PTHR10015">
    <property type="entry name" value="HEAT SHOCK TRANSCRIPTION FACTOR"/>
    <property type="match status" value="1"/>
</dbReference>
<gene>
    <name evidence="10" type="ORF">LRAMOSA02545</name>
</gene>
<evidence type="ECO:0000256" key="6">
    <source>
        <dbReference type="ARBA" id="ARBA00023242"/>
    </source>
</evidence>
<feature type="region of interest" description="Disordered" evidence="8">
    <location>
        <begin position="275"/>
        <end position="365"/>
    </location>
</feature>
<feature type="region of interest" description="Disordered" evidence="8">
    <location>
        <begin position="233"/>
        <end position="257"/>
    </location>
</feature>
<evidence type="ECO:0000256" key="3">
    <source>
        <dbReference type="ARBA" id="ARBA00023015"/>
    </source>
</evidence>
<dbReference type="SUPFAM" id="SSF46785">
    <property type="entry name" value="Winged helix' DNA-binding domain"/>
    <property type="match status" value="1"/>
</dbReference>
<reference evidence="10" key="1">
    <citation type="journal article" date="2014" name="Genome Announc.">
        <title>De novo whole-genome sequence and genome annotation of Lichtheimia ramosa.</title>
        <authorList>
            <person name="Linde J."/>
            <person name="Schwartze V."/>
            <person name="Binder U."/>
            <person name="Lass-Florl C."/>
            <person name="Voigt K."/>
            <person name="Horn F."/>
        </authorList>
    </citation>
    <scope>NUCLEOTIDE SEQUENCE</scope>
    <source>
        <strain evidence="10">JMRC FSU:6197</strain>
    </source>
</reference>
<dbReference type="GO" id="GO:0003700">
    <property type="term" value="F:DNA-binding transcription factor activity"/>
    <property type="evidence" value="ECO:0007669"/>
    <property type="project" value="InterPro"/>
</dbReference>
<evidence type="ECO:0000256" key="1">
    <source>
        <dbReference type="ARBA" id="ARBA00004123"/>
    </source>
</evidence>
<feature type="compositionally biased region" description="Low complexity" evidence="8">
    <location>
        <begin position="303"/>
        <end position="320"/>
    </location>
</feature>
<name>A0A077WRZ4_9FUNG</name>
<dbReference type="InterPro" id="IPR036388">
    <property type="entry name" value="WH-like_DNA-bd_sf"/>
</dbReference>
<evidence type="ECO:0000313" key="10">
    <source>
        <dbReference type="EMBL" id="CDS09868.1"/>
    </source>
</evidence>
<keyword evidence="3" id="KW-0805">Transcription regulation</keyword>
<protein>
    <recommendedName>
        <fullName evidence="9">HSF-type DNA-binding domain-containing protein</fullName>
    </recommendedName>
</protein>
<evidence type="ECO:0000256" key="8">
    <source>
        <dbReference type="SAM" id="MobiDB-lite"/>
    </source>
</evidence>
<feature type="compositionally biased region" description="Low complexity" evidence="8">
    <location>
        <begin position="22"/>
        <end position="37"/>
    </location>
</feature>
<comment type="similarity">
    <text evidence="2 7">Belongs to the HSF family.</text>
</comment>
<feature type="region of interest" description="Disordered" evidence="8">
    <location>
        <begin position="1"/>
        <end position="39"/>
    </location>
</feature>
<evidence type="ECO:0000256" key="7">
    <source>
        <dbReference type="RuleBase" id="RU004020"/>
    </source>
</evidence>
<dbReference type="EMBL" id="LK023335">
    <property type="protein sequence ID" value="CDS09868.1"/>
    <property type="molecule type" value="Genomic_DNA"/>
</dbReference>
<dbReference type="SMART" id="SM00415">
    <property type="entry name" value="HSF"/>
    <property type="match status" value="1"/>
</dbReference>
<proteinExistence type="inferred from homology"/>
<feature type="compositionally biased region" description="Polar residues" evidence="8">
    <location>
        <begin position="244"/>
        <end position="257"/>
    </location>
</feature>
<evidence type="ECO:0000256" key="4">
    <source>
        <dbReference type="ARBA" id="ARBA00023125"/>
    </source>
</evidence>
<keyword evidence="6" id="KW-0539">Nucleus</keyword>